<dbReference type="PANTHER" id="PTHR43065">
    <property type="entry name" value="SENSOR HISTIDINE KINASE"/>
    <property type="match status" value="1"/>
</dbReference>
<feature type="domain" description="Histidine kinase" evidence="13">
    <location>
        <begin position="136"/>
        <end position="348"/>
    </location>
</feature>
<dbReference type="InterPro" id="IPR004358">
    <property type="entry name" value="Sig_transdc_His_kin-like_C"/>
</dbReference>
<evidence type="ECO:0000256" key="2">
    <source>
        <dbReference type="ARBA" id="ARBA00022679"/>
    </source>
</evidence>
<proteinExistence type="predicted"/>
<dbReference type="GO" id="GO:0000155">
    <property type="term" value="F:phosphorelay sensor kinase activity"/>
    <property type="evidence" value="ECO:0007669"/>
    <property type="project" value="InterPro"/>
</dbReference>
<dbReference type="PROSITE" id="PS50109">
    <property type="entry name" value="HIS_KIN"/>
    <property type="match status" value="1"/>
</dbReference>
<evidence type="ECO:0000256" key="11">
    <source>
        <dbReference type="ARBA" id="ARBA00042313"/>
    </source>
</evidence>
<keyword evidence="6" id="KW-0067">ATP-binding</keyword>
<evidence type="ECO:0000256" key="7">
    <source>
        <dbReference type="ARBA" id="ARBA00023012"/>
    </source>
</evidence>
<dbReference type="InterPro" id="IPR036097">
    <property type="entry name" value="HisK_dim/P_sf"/>
</dbReference>
<dbReference type="Gene3D" id="3.30.450.20">
    <property type="entry name" value="PAS domain"/>
    <property type="match status" value="1"/>
</dbReference>
<dbReference type="AlphaFoldDB" id="A0A0F9MLU3"/>
<keyword evidence="4" id="KW-0418">Kinase</keyword>
<dbReference type="InterPro" id="IPR005467">
    <property type="entry name" value="His_kinase_dom"/>
</dbReference>
<gene>
    <name evidence="14" type="ORF">LCGC14_1074570</name>
</gene>
<dbReference type="GO" id="GO:0006355">
    <property type="term" value="P:regulation of DNA-templated transcription"/>
    <property type="evidence" value="ECO:0007669"/>
    <property type="project" value="InterPro"/>
</dbReference>
<dbReference type="GO" id="GO:0016787">
    <property type="term" value="F:hydrolase activity"/>
    <property type="evidence" value="ECO:0007669"/>
    <property type="project" value="UniProtKB-KW"/>
</dbReference>
<keyword evidence="8" id="KW-0535">Nitrogen fixation</keyword>
<dbReference type="NCBIfam" id="TIGR00229">
    <property type="entry name" value="sensory_box"/>
    <property type="match status" value="1"/>
</dbReference>
<evidence type="ECO:0000256" key="6">
    <source>
        <dbReference type="ARBA" id="ARBA00022840"/>
    </source>
</evidence>
<dbReference type="NCBIfam" id="NF008293">
    <property type="entry name" value="PRK11073.1"/>
    <property type="match status" value="1"/>
</dbReference>
<dbReference type="CDD" id="cd00082">
    <property type="entry name" value="HisKA"/>
    <property type="match status" value="1"/>
</dbReference>
<dbReference type="EMBL" id="LAZR01004656">
    <property type="protein sequence ID" value="KKN06699.1"/>
    <property type="molecule type" value="Genomic_DNA"/>
</dbReference>
<evidence type="ECO:0000256" key="12">
    <source>
        <dbReference type="ARBA" id="ARBA00043094"/>
    </source>
</evidence>
<keyword evidence="3" id="KW-0547">Nucleotide-binding</keyword>
<evidence type="ECO:0000259" key="13">
    <source>
        <dbReference type="PROSITE" id="PS50109"/>
    </source>
</evidence>
<dbReference type="InterPro" id="IPR013767">
    <property type="entry name" value="PAS_fold"/>
</dbReference>
<dbReference type="InterPro" id="IPR003661">
    <property type="entry name" value="HisK_dim/P_dom"/>
</dbReference>
<keyword evidence="7" id="KW-0902">Two-component regulatory system</keyword>
<keyword evidence="5" id="KW-0378">Hydrolase</keyword>
<organism evidence="14">
    <name type="scientific">marine sediment metagenome</name>
    <dbReference type="NCBI Taxonomy" id="412755"/>
    <lineage>
        <taxon>unclassified sequences</taxon>
        <taxon>metagenomes</taxon>
        <taxon>ecological metagenomes</taxon>
    </lineage>
</organism>
<name>A0A0F9MLU3_9ZZZZ</name>
<dbReference type="Pfam" id="PF00512">
    <property type="entry name" value="HisKA"/>
    <property type="match status" value="1"/>
</dbReference>
<dbReference type="SMART" id="SM00388">
    <property type="entry name" value="HisKA"/>
    <property type="match status" value="1"/>
</dbReference>
<evidence type="ECO:0000256" key="1">
    <source>
        <dbReference type="ARBA" id="ARBA00022553"/>
    </source>
</evidence>
<keyword evidence="1" id="KW-0597">Phosphoprotein</keyword>
<evidence type="ECO:0000256" key="9">
    <source>
        <dbReference type="ARBA" id="ARBA00037696"/>
    </source>
</evidence>
<evidence type="ECO:0000256" key="4">
    <source>
        <dbReference type="ARBA" id="ARBA00022777"/>
    </source>
</evidence>
<comment type="caution">
    <text evidence="14">The sequence shown here is derived from an EMBL/GenBank/DDBJ whole genome shotgun (WGS) entry which is preliminary data.</text>
</comment>
<dbReference type="CDD" id="cd00130">
    <property type="entry name" value="PAS"/>
    <property type="match status" value="1"/>
</dbReference>
<evidence type="ECO:0000256" key="8">
    <source>
        <dbReference type="ARBA" id="ARBA00023231"/>
    </source>
</evidence>
<dbReference type="InterPro" id="IPR003594">
    <property type="entry name" value="HATPase_dom"/>
</dbReference>
<dbReference type="Pfam" id="PF02518">
    <property type="entry name" value="HATPase_c"/>
    <property type="match status" value="1"/>
</dbReference>
<dbReference type="Gene3D" id="3.30.565.10">
    <property type="entry name" value="Histidine kinase-like ATPase, C-terminal domain"/>
    <property type="match status" value="1"/>
</dbReference>
<dbReference type="SMART" id="SM00387">
    <property type="entry name" value="HATPase_c"/>
    <property type="match status" value="1"/>
</dbReference>
<evidence type="ECO:0000256" key="10">
    <source>
        <dbReference type="ARBA" id="ARBA00039567"/>
    </source>
</evidence>
<dbReference type="SUPFAM" id="SSF55785">
    <property type="entry name" value="PYP-like sensor domain (PAS domain)"/>
    <property type="match status" value="1"/>
</dbReference>
<dbReference type="InterPro" id="IPR036890">
    <property type="entry name" value="HATPase_C_sf"/>
</dbReference>
<dbReference type="InterPro" id="IPR035965">
    <property type="entry name" value="PAS-like_dom_sf"/>
</dbReference>
<accession>A0A0F9MLU3</accession>
<dbReference type="Pfam" id="PF00989">
    <property type="entry name" value="PAS"/>
    <property type="match status" value="1"/>
</dbReference>
<evidence type="ECO:0000256" key="5">
    <source>
        <dbReference type="ARBA" id="ARBA00022801"/>
    </source>
</evidence>
<evidence type="ECO:0000313" key="14">
    <source>
        <dbReference type="EMBL" id="KKN06699.1"/>
    </source>
</evidence>
<comment type="function">
    <text evidence="9">Member of the two-component regulatory system NtrB/NtrC, which controls expression of the nitrogen-regulated (ntr) genes in response to nitrogen limitation. Under conditions of nitrogen limitation, NtrB autophosphorylates and transfers the phosphoryl group to NtrC. In the presence of nitrogen, acts as a phosphatase that dephosphorylates and inactivates NtrC.</text>
</comment>
<reference evidence="14" key="1">
    <citation type="journal article" date="2015" name="Nature">
        <title>Complex archaea that bridge the gap between prokaryotes and eukaryotes.</title>
        <authorList>
            <person name="Spang A."/>
            <person name="Saw J.H."/>
            <person name="Jorgensen S.L."/>
            <person name="Zaremba-Niedzwiedzka K."/>
            <person name="Martijn J."/>
            <person name="Lind A.E."/>
            <person name="van Eijk R."/>
            <person name="Schleper C."/>
            <person name="Guy L."/>
            <person name="Ettema T.J."/>
        </authorList>
    </citation>
    <scope>NUCLEOTIDE SEQUENCE</scope>
</reference>
<dbReference type="GO" id="GO:0005524">
    <property type="term" value="F:ATP binding"/>
    <property type="evidence" value="ECO:0007669"/>
    <property type="project" value="UniProtKB-KW"/>
</dbReference>
<dbReference type="PANTHER" id="PTHR43065:SF16">
    <property type="entry name" value="SENSORY HISTIDINE KINASE_PHOSPHATASE NTRB"/>
    <property type="match status" value="1"/>
</dbReference>
<protein>
    <recommendedName>
        <fullName evidence="10">Sensory histidine kinase/phosphatase NtrB</fullName>
    </recommendedName>
    <alternativeName>
        <fullName evidence="11">Nitrogen regulation protein NR(II)</fullName>
    </alternativeName>
    <alternativeName>
        <fullName evidence="12">Nitrogen regulator II</fullName>
    </alternativeName>
</protein>
<sequence length="351" mass="39332">MTTLLSCQDIMENLTTAIVVMDHSLRICKLNSAAEIMFGMSQRQAEDIPINALLLGEGDLLTSLERVQKTGQQLIEREVKLYIPSAGDIVVDCAIKLVETEGGEDHYIMLELAQLDFQQRISRDESLHTQQQVLRGLAHEIKNPLGGLRGAAQLLERQLDSPELKEYTAIIISEADRLQNLMTKMLGSHQQAEHASVNIHEVLQRVRQLVFAEVDHRLIFKGDYDPSIPDLFVDFDQLVQIFLNIIQNAVQALHGAGKIVLRTRAVRNISIDQKRYRLGVCIDIEDDGPGIPKLLQESMFFPLVTGRAEGTGLGLYLVQNLVQRNNGMILCNSQPGRTIFSVIFPLEQTSE</sequence>
<dbReference type="Gene3D" id="1.10.287.130">
    <property type="match status" value="1"/>
</dbReference>
<dbReference type="PRINTS" id="PR00344">
    <property type="entry name" value="BCTRLSENSOR"/>
</dbReference>
<dbReference type="InterPro" id="IPR000014">
    <property type="entry name" value="PAS"/>
</dbReference>
<dbReference type="SUPFAM" id="SSF47384">
    <property type="entry name" value="Homodimeric domain of signal transducing histidine kinase"/>
    <property type="match status" value="1"/>
</dbReference>
<keyword evidence="2" id="KW-0808">Transferase</keyword>
<dbReference type="SUPFAM" id="SSF55874">
    <property type="entry name" value="ATPase domain of HSP90 chaperone/DNA topoisomerase II/histidine kinase"/>
    <property type="match status" value="1"/>
</dbReference>
<evidence type="ECO:0000256" key="3">
    <source>
        <dbReference type="ARBA" id="ARBA00022741"/>
    </source>
</evidence>